<dbReference type="SUPFAM" id="SSF56935">
    <property type="entry name" value="Porins"/>
    <property type="match status" value="1"/>
</dbReference>
<evidence type="ECO:0008006" key="2">
    <source>
        <dbReference type="Google" id="ProtNLM"/>
    </source>
</evidence>
<accession>A0A7V3RH41</accession>
<name>A0A7V3RH41_UNCW3</name>
<dbReference type="AlphaFoldDB" id="A0A7V3RH41"/>
<protein>
    <recommendedName>
        <fullName evidence="2">PorV/PorQ family protein</fullName>
    </recommendedName>
</protein>
<organism evidence="1">
    <name type="scientific">candidate division WOR-3 bacterium</name>
    <dbReference type="NCBI Taxonomy" id="2052148"/>
    <lineage>
        <taxon>Bacteria</taxon>
        <taxon>Bacteria division WOR-3</taxon>
    </lineage>
</organism>
<gene>
    <name evidence="1" type="ORF">ENX68_03700</name>
</gene>
<dbReference type="EMBL" id="DTOZ01000093">
    <property type="protein sequence ID" value="HGE78090.1"/>
    <property type="molecule type" value="Genomic_DNA"/>
</dbReference>
<reference evidence="1" key="1">
    <citation type="journal article" date="2020" name="mSystems">
        <title>Genome- and Community-Level Interaction Insights into Carbon Utilization and Element Cycling Functions of Hydrothermarchaeota in Hydrothermal Sediment.</title>
        <authorList>
            <person name="Zhou Z."/>
            <person name="Liu Y."/>
            <person name="Xu W."/>
            <person name="Pan J."/>
            <person name="Luo Z.H."/>
            <person name="Li M."/>
        </authorList>
    </citation>
    <scope>NUCLEOTIDE SEQUENCE [LARGE SCALE GENOMIC DNA]</scope>
    <source>
        <strain evidence="1">SpSt-961</strain>
    </source>
</reference>
<evidence type="ECO:0000313" key="1">
    <source>
        <dbReference type="EMBL" id="HGE78090.1"/>
    </source>
</evidence>
<comment type="caution">
    <text evidence="1">The sequence shown here is derived from an EMBL/GenBank/DDBJ whole genome shotgun (WGS) entry which is preliminary data.</text>
</comment>
<proteinExistence type="predicted"/>
<sequence>MKDFFLLCIILLTAAYSQESGCELSFLDIGAGARPRALGNAFVAIADDANAVFWNPAGISSLKGVQITGMHSSLFFGTKYDYLAVAAPLKRIYTDDAEGYRYGLGFAYIRASTGDIPLTQQGSDTIPGTNYPEIVYNGSASFTSNTGIVSLGTQFFNHLNLALLSRMNYIKLANFTGFGVNLGIATLMAITRIGVDNDADIRGNVFKIGVTFQDILPLKLNWSNDFKEKVLPTANLGGSFEFRKKILITGCLKQTLASGHHPGYGLGLEWKPAQVLPIRFGIEDKNFSTGAGFLSRRISLDYTIYIHQELPLSHYLSIGFRL</sequence>
<dbReference type="Gene3D" id="2.40.160.60">
    <property type="entry name" value="Outer membrane protein transport protein (OMPP1/FadL/TodX)"/>
    <property type="match status" value="1"/>
</dbReference>